<dbReference type="NCBIfam" id="TIGR00148">
    <property type="entry name" value="UbiD family decarboxylase"/>
    <property type="match status" value="1"/>
</dbReference>
<dbReference type="GO" id="GO:0006744">
    <property type="term" value="P:ubiquinone biosynthetic process"/>
    <property type="evidence" value="ECO:0007669"/>
    <property type="project" value="TreeGrafter"/>
</dbReference>
<evidence type="ECO:0000313" key="6">
    <source>
        <dbReference type="Proteomes" id="UP000075755"/>
    </source>
</evidence>
<dbReference type="PANTHER" id="PTHR30108">
    <property type="entry name" value="3-OCTAPRENYL-4-HYDROXYBENZOATE CARBOXY-LYASE-RELATED"/>
    <property type="match status" value="1"/>
</dbReference>
<proteinExistence type="inferred from homology"/>
<dbReference type="Pfam" id="PF20696">
    <property type="entry name" value="UbiD_C"/>
    <property type="match status" value="1"/>
</dbReference>
<feature type="domain" description="3-octaprenyl-4-hydroxybenzoate carboxy-lyase-like Rift-related" evidence="2">
    <location>
        <begin position="142"/>
        <end position="328"/>
    </location>
</feature>
<dbReference type="Proteomes" id="UP000075755">
    <property type="component" value="Chromosome"/>
</dbReference>
<dbReference type="InterPro" id="IPR048304">
    <property type="entry name" value="UbiD_Rift_dom"/>
</dbReference>
<accession>A0AAC8YUE7</accession>
<dbReference type="InterPro" id="IPR049381">
    <property type="entry name" value="UbiD-like_C"/>
</dbReference>
<dbReference type="InterPro" id="IPR049383">
    <property type="entry name" value="UbiD-like_N"/>
</dbReference>
<feature type="domain" description="3-octaprenyl-4-hydroxybenzoate carboxy-lyase-like N-terminal" evidence="3">
    <location>
        <begin position="16"/>
        <end position="88"/>
    </location>
</feature>
<sequence>MHHRSLPLFNDLSSFLSHLDERGDVRHVQAPVSMHLEATEVHRRTIAKGGPVLRLEKPIDAQGRVSTFPVVTNLFGTRARVAAGLGTDLNGLDSFGKLLAWMRSPQAPRTLGEARDLLPAARSALLARPRIVKAPPSWSEIPPDLSLLPVQTCWPGDAGPLITWPVVVTRAPGADDPGTYNLGIYRMQVIDKDRAIVRWLPMRGGAAHHRMWAARCIDMPVAVVIGADPATLLAAVMPVPEGVTELALSGMIGNKRPRLTACGSIPLHVPATAEIVLEGTVSAKETALEGPFGDHTGYYNGAEQYPVFRLNRIRVRDQACYLTTYTGRAPDEPSVLGDALTDVFKPLLRQQIPEIRDVWLPPEASSYRIAVLSIAKKYPGQARRVMMGFWSLLPQFSMTKMLIVVDDDIDIRSWPDVMWAIGTRMDPSRDLMTVDRTPIDHLDFVSPLEGLGGKLGIDATRKVGSETIRDWGSELRMCPEIDRQVSQRWNEIFPEFG</sequence>
<dbReference type="SUPFAM" id="SSF143968">
    <property type="entry name" value="UbiD C-terminal domain-like"/>
    <property type="match status" value="1"/>
</dbReference>
<protein>
    <submittedName>
        <fullName evidence="5">3-octaprenyl-4hydroxybenzoate decarboxylase</fullName>
    </submittedName>
</protein>
<dbReference type="EMBL" id="CP015005">
    <property type="protein sequence ID" value="AMS43926.1"/>
    <property type="molecule type" value="Genomic_DNA"/>
</dbReference>
<dbReference type="KEGG" id="aak:AA2016_5018"/>
<feature type="domain" description="3-octaprenyl-4-hydroxybenzoate carboxy-lyase-like C-terminal" evidence="4">
    <location>
        <begin position="335"/>
        <end position="459"/>
    </location>
</feature>
<comment type="similarity">
    <text evidence="1">Belongs to the UbiD family.</text>
</comment>
<evidence type="ECO:0000313" key="5">
    <source>
        <dbReference type="EMBL" id="AMS43926.1"/>
    </source>
</evidence>
<evidence type="ECO:0000259" key="4">
    <source>
        <dbReference type="Pfam" id="PF20696"/>
    </source>
</evidence>
<reference evidence="5 6" key="1">
    <citation type="submission" date="2016-03" db="EMBL/GenBank/DDBJ databases">
        <title>Complete genome of Aminobacter aminovorans KCTC 2477.</title>
        <authorList>
            <person name="Kim K.M."/>
        </authorList>
    </citation>
    <scope>NUCLEOTIDE SEQUENCE [LARGE SCALE GENOMIC DNA]</scope>
    <source>
        <strain evidence="5 6">KCTC 2477</strain>
    </source>
</reference>
<evidence type="ECO:0000256" key="1">
    <source>
        <dbReference type="ARBA" id="ARBA00010021"/>
    </source>
</evidence>
<dbReference type="Pfam" id="PF01977">
    <property type="entry name" value="UbiD"/>
    <property type="match status" value="1"/>
</dbReference>
<evidence type="ECO:0000259" key="2">
    <source>
        <dbReference type="Pfam" id="PF01977"/>
    </source>
</evidence>
<dbReference type="SUPFAM" id="SSF50475">
    <property type="entry name" value="FMN-binding split barrel"/>
    <property type="match status" value="1"/>
</dbReference>
<evidence type="ECO:0000259" key="3">
    <source>
        <dbReference type="Pfam" id="PF20695"/>
    </source>
</evidence>
<gene>
    <name evidence="5" type="ORF">AA2016_5018</name>
</gene>
<dbReference type="Pfam" id="PF20695">
    <property type="entry name" value="UbiD_N"/>
    <property type="match status" value="1"/>
</dbReference>
<dbReference type="RefSeq" id="WP_067964916.1">
    <property type="nucleotide sequence ID" value="NZ_JACICB010000006.1"/>
</dbReference>
<dbReference type="InterPro" id="IPR002830">
    <property type="entry name" value="UbiD"/>
</dbReference>
<organism evidence="5 6">
    <name type="scientific">Aminobacter aminovorans</name>
    <name type="common">Chelatobacter heintzii</name>
    <dbReference type="NCBI Taxonomy" id="83263"/>
    <lineage>
        <taxon>Bacteria</taxon>
        <taxon>Pseudomonadati</taxon>
        <taxon>Pseudomonadota</taxon>
        <taxon>Alphaproteobacteria</taxon>
        <taxon>Hyphomicrobiales</taxon>
        <taxon>Phyllobacteriaceae</taxon>
        <taxon>Aminobacter</taxon>
    </lineage>
</organism>
<dbReference type="PANTHER" id="PTHR30108:SF17">
    <property type="entry name" value="FERULIC ACID DECARBOXYLASE 1"/>
    <property type="match status" value="1"/>
</dbReference>
<name>A0AAC8YUE7_AMIAI</name>
<dbReference type="Gene3D" id="3.40.1670.10">
    <property type="entry name" value="UbiD C-terminal domain-like"/>
    <property type="match status" value="1"/>
</dbReference>
<dbReference type="FunFam" id="3.40.1670.10:FF:000001">
    <property type="entry name" value="3-octaprenyl-4-hydroxybenzoate carboxy-lyase"/>
    <property type="match status" value="1"/>
</dbReference>
<dbReference type="GO" id="GO:0005829">
    <property type="term" value="C:cytosol"/>
    <property type="evidence" value="ECO:0007669"/>
    <property type="project" value="TreeGrafter"/>
</dbReference>
<dbReference type="GO" id="GO:0008694">
    <property type="term" value="F:4-hydroxy-3-polyprenylbenzoate decarboxylase activity"/>
    <property type="evidence" value="ECO:0007669"/>
    <property type="project" value="TreeGrafter"/>
</dbReference>
<dbReference type="AlphaFoldDB" id="A0AAC8YUE7"/>